<dbReference type="Proteomes" id="UP000827986">
    <property type="component" value="Unassembled WGS sequence"/>
</dbReference>
<keyword evidence="2" id="KW-1185">Reference proteome</keyword>
<organism evidence="1 2">
    <name type="scientific">Mauremys mutica</name>
    <name type="common">yellowpond turtle</name>
    <dbReference type="NCBI Taxonomy" id="74926"/>
    <lineage>
        <taxon>Eukaryota</taxon>
        <taxon>Metazoa</taxon>
        <taxon>Chordata</taxon>
        <taxon>Craniata</taxon>
        <taxon>Vertebrata</taxon>
        <taxon>Euteleostomi</taxon>
        <taxon>Archelosauria</taxon>
        <taxon>Testudinata</taxon>
        <taxon>Testudines</taxon>
        <taxon>Cryptodira</taxon>
        <taxon>Durocryptodira</taxon>
        <taxon>Testudinoidea</taxon>
        <taxon>Geoemydidae</taxon>
        <taxon>Geoemydinae</taxon>
        <taxon>Mauremys</taxon>
    </lineage>
</organism>
<evidence type="ECO:0000313" key="1">
    <source>
        <dbReference type="EMBL" id="KAH1172077.1"/>
    </source>
</evidence>
<evidence type="ECO:0000313" key="2">
    <source>
        <dbReference type="Proteomes" id="UP000827986"/>
    </source>
</evidence>
<name>A0A9D4AQ97_9SAUR</name>
<feature type="non-terminal residue" evidence="1">
    <location>
        <position position="64"/>
    </location>
</feature>
<gene>
    <name evidence="1" type="ORF">KIL84_007695</name>
</gene>
<reference evidence="1" key="1">
    <citation type="submission" date="2021-09" db="EMBL/GenBank/DDBJ databases">
        <title>The genome of Mauremys mutica provides insights into the evolution of semi-aquatic lifestyle.</title>
        <authorList>
            <person name="Gong S."/>
            <person name="Gao Y."/>
        </authorList>
    </citation>
    <scope>NUCLEOTIDE SEQUENCE</scope>
    <source>
        <strain evidence="1">MM-2020</strain>
        <tissue evidence="1">Muscle</tissue>
    </source>
</reference>
<dbReference type="EMBL" id="JAHDVG010000483">
    <property type="protein sequence ID" value="KAH1172077.1"/>
    <property type="molecule type" value="Genomic_DNA"/>
</dbReference>
<protein>
    <submittedName>
        <fullName evidence="1">Uncharacterized protein</fullName>
    </submittedName>
</protein>
<accession>A0A9D4AQ97</accession>
<comment type="caution">
    <text evidence="1">The sequence shown here is derived from an EMBL/GenBank/DDBJ whole genome shotgun (WGS) entry which is preliminary data.</text>
</comment>
<sequence length="64" mass="7183">TGLVLFNLSWTFRVLRTRPIPIEGTEILSLWGVVFNALGGVSLISNQYLLSLGVLEVREPERIE</sequence>
<feature type="non-terminal residue" evidence="1">
    <location>
        <position position="1"/>
    </location>
</feature>
<dbReference type="AlphaFoldDB" id="A0A9D4AQ97"/>
<proteinExistence type="predicted"/>